<feature type="domain" description="ApaG" evidence="1">
    <location>
        <begin position="42"/>
        <end position="172"/>
    </location>
</feature>
<dbReference type="PANTHER" id="PTHR47191:SF2">
    <property type="entry name" value="OS05G0170800 PROTEIN"/>
    <property type="match status" value="1"/>
</dbReference>
<dbReference type="Pfam" id="PF04379">
    <property type="entry name" value="DUF525"/>
    <property type="match status" value="1"/>
</dbReference>
<comment type="caution">
    <text evidence="2">The sequence shown here is derived from an EMBL/GenBank/DDBJ whole genome shotgun (WGS) entry which is preliminary data.</text>
</comment>
<dbReference type="InterPro" id="IPR050718">
    <property type="entry name" value="ApaG-like"/>
</dbReference>
<gene>
    <name evidence="2" type="ORF">FGO68_gene4360</name>
</gene>
<evidence type="ECO:0000313" key="2">
    <source>
        <dbReference type="EMBL" id="TNV78486.1"/>
    </source>
</evidence>
<dbReference type="Gene3D" id="2.60.40.1470">
    <property type="entry name" value="ApaG domain"/>
    <property type="match status" value="1"/>
</dbReference>
<evidence type="ECO:0000313" key="3">
    <source>
        <dbReference type="Proteomes" id="UP000785679"/>
    </source>
</evidence>
<reference evidence="2" key="1">
    <citation type="submission" date="2019-06" db="EMBL/GenBank/DDBJ databases">
        <authorList>
            <person name="Zheng W."/>
        </authorList>
    </citation>
    <scope>NUCLEOTIDE SEQUENCE</scope>
    <source>
        <strain evidence="2">QDHG01</strain>
    </source>
</reference>
<evidence type="ECO:0000259" key="1">
    <source>
        <dbReference type="PROSITE" id="PS51087"/>
    </source>
</evidence>
<dbReference type="EMBL" id="RRYP01010275">
    <property type="protein sequence ID" value="TNV78486.1"/>
    <property type="molecule type" value="Genomic_DNA"/>
</dbReference>
<keyword evidence="3" id="KW-1185">Reference proteome</keyword>
<sequence>MGTSLIGYLERHCDRLESGYFMEGRGRVEGFPKDPEVWGGSVTVTNSIEIQAVAKFLHYFSILNHYTFVYQIRIRMTEESAPVQLTRRHWDVKDGESISVVEGEGVIGQNPIILAPSESPAFLYESCSTMNSLVGSQISGWLEFKYLEGEKKDQVFQAKVEPFKLALQESQELIDTPYFEDWMNHQ</sequence>
<dbReference type="OrthoDB" id="2305498at2759"/>
<dbReference type="Proteomes" id="UP000785679">
    <property type="component" value="Unassembled WGS sequence"/>
</dbReference>
<protein>
    <recommendedName>
        <fullName evidence="1">ApaG domain-containing protein</fullName>
    </recommendedName>
</protein>
<organism evidence="2 3">
    <name type="scientific">Halteria grandinella</name>
    <dbReference type="NCBI Taxonomy" id="5974"/>
    <lineage>
        <taxon>Eukaryota</taxon>
        <taxon>Sar</taxon>
        <taxon>Alveolata</taxon>
        <taxon>Ciliophora</taxon>
        <taxon>Intramacronucleata</taxon>
        <taxon>Spirotrichea</taxon>
        <taxon>Stichotrichia</taxon>
        <taxon>Sporadotrichida</taxon>
        <taxon>Halteriidae</taxon>
        <taxon>Halteria</taxon>
    </lineage>
</organism>
<dbReference type="PANTHER" id="PTHR47191">
    <property type="entry name" value="OS05G0170800 PROTEIN"/>
    <property type="match status" value="1"/>
</dbReference>
<proteinExistence type="predicted"/>
<dbReference type="InterPro" id="IPR036767">
    <property type="entry name" value="ApaG_sf"/>
</dbReference>
<dbReference type="InterPro" id="IPR007474">
    <property type="entry name" value="ApaG_domain"/>
</dbReference>
<dbReference type="AlphaFoldDB" id="A0A8J8T1V4"/>
<accession>A0A8J8T1V4</accession>
<name>A0A8J8T1V4_HALGN</name>
<dbReference type="PROSITE" id="PS51087">
    <property type="entry name" value="APAG"/>
    <property type="match status" value="1"/>
</dbReference>
<dbReference type="SUPFAM" id="SSF110069">
    <property type="entry name" value="ApaG-like"/>
    <property type="match status" value="1"/>
</dbReference>